<name>A0A075HT64_9EURY</name>
<protein>
    <submittedName>
        <fullName evidence="1">Uncharacterized protein</fullName>
    </submittedName>
</protein>
<proteinExistence type="predicted"/>
<evidence type="ECO:0000313" key="1">
    <source>
        <dbReference type="EMBL" id="AIF19546.1"/>
    </source>
</evidence>
<dbReference type="AlphaFoldDB" id="A0A075HT64"/>
<dbReference type="EMBL" id="KF901140">
    <property type="protein sequence ID" value="AIF19546.1"/>
    <property type="molecule type" value="Genomic_DNA"/>
</dbReference>
<reference evidence="1" key="1">
    <citation type="journal article" date="2014" name="Genome Biol. Evol.">
        <title>Pangenome evidence for extensive interdomain horizontal transfer affecting lineage core and shell genes in uncultured planktonic thaumarchaeota and euryarchaeota.</title>
        <authorList>
            <person name="Deschamps P."/>
            <person name="Zivanovic Y."/>
            <person name="Moreira D."/>
            <person name="Rodriguez-Valera F."/>
            <person name="Lopez-Garcia P."/>
        </authorList>
    </citation>
    <scope>NUCLEOTIDE SEQUENCE</scope>
</reference>
<accession>A0A075HT64</accession>
<sequence>MLVDEGIRQLLDNRRFELPRNHPAHRRMRELLMTEVEITEFESFEQETNREQVRWNHHRLEELGLITTRPPQGLISKNGSRPAWYLFGQEEQKESDVNEGQHSELEQYELQMDLNRLIANRAPLAAALATDGTEALAWYIPFHDTSSEWGIYIRDIGPRIIANRCFPALLKTDPNEALGLAFDFLFAHEFFHHISEIACTTLENADLSDPLYRLYFDRLVSGNPDEVLEEALANSFALNFISGKQNKDAIRRFMDDCPPGYRDYGEFESEPNFEKGLNWLASMFTGKRFDRSNSYTFGHGLFHHPKRIFTRMEVPLHDVTDISPCAPALPMCIFKNISVLPNVSEKIGNKKTPPDVKKQFKKSMNRLRDWGRVERNRRWNKTARKSWFFWDITKSWRMSFVEEKPGHWVVNFIGNHTEYDRFRIKNNLN</sequence>
<organism evidence="1">
    <name type="scientific">uncultured marine group II/III euryarchaeote KM3_87_B04</name>
    <dbReference type="NCBI Taxonomy" id="1456530"/>
    <lineage>
        <taxon>Archaea</taxon>
        <taxon>Methanobacteriati</taxon>
        <taxon>Methanobacteriota</taxon>
        <taxon>environmental samples</taxon>
    </lineage>
</organism>